<accession>A0A9W9DLD1</accession>
<dbReference type="EMBL" id="JANVFS010000021">
    <property type="protein sequence ID" value="KAJ4475942.1"/>
    <property type="molecule type" value="Genomic_DNA"/>
</dbReference>
<comment type="caution">
    <text evidence="2">The sequence shown here is derived from an EMBL/GenBank/DDBJ whole genome shotgun (WGS) entry which is preliminary data.</text>
</comment>
<proteinExistence type="predicted"/>
<feature type="chain" id="PRO_5040930233" description="Secreted protein" evidence="1">
    <location>
        <begin position="20"/>
        <end position="94"/>
    </location>
</feature>
<name>A0A9W9DLD1_9AGAR</name>
<evidence type="ECO:0008006" key="4">
    <source>
        <dbReference type="Google" id="ProtNLM"/>
    </source>
</evidence>
<organism evidence="2 3">
    <name type="scientific">Lentinula lateritia</name>
    <dbReference type="NCBI Taxonomy" id="40482"/>
    <lineage>
        <taxon>Eukaryota</taxon>
        <taxon>Fungi</taxon>
        <taxon>Dikarya</taxon>
        <taxon>Basidiomycota</taxon>
        <taxon>Agaricomycotina</taxon>
        <taxon>Agaricomycetes</taxon>
        <taxon>Agaricomycetidae</taxon>
        <taxon>Agaricales</taxon>
        <taxon>Marasmiineae</taxon>
        <taxon>Omphalotaceae</taxon>
        <taxon>Lentinula</taxon>
    </lineage>
</organism>
<reference evidence="2" key="2">
    <citation type="journal article" date="2023" name="Proc. Natl. Acad. Sci. U.S.A.">
        <title>A global phylogenomic analysis of the shiitake genus Lentinula.</title>
        <authorList>
            <person name="Sierra-Patev S."/>
            <person name="Min B."/>
            <person name="Naranjo-Ortiz M."/>
            <person name="Looney B."/>
            <person name="Konkel Z."/>
            <person name="Slot J.C."/>
            <person name="Sakamoto Y."/>
            <person name="Steenwyk J.L."/>
            <person name="Rokas A."/>
            <person name="Carro J."/>
            <person name="Camarero S."/>
            <person name="Ferreira P."/>
            <person name="Molpeceres G."/>
            <person name="Ruiz-Duenas F.J."/>
            <person name="Serrano A."/>
            <person name="Henrissat B."/>
            <person name="Drula E."/>
            <person name="Hughes K.W."/>
            <person name="Mata J.L."/>
            <person name="Ishikawa N.K."/>
            <person name="Vargas-Isla R."/>
            <person name="Ushijima S."/>
            <person name="Smith C.A."/>
            <person name="Donoghue J."/>
            <person name="Ahrendt S."/>
            <person name="Andreopoulos W."/>
            <person name="He G."/>
            <person name="LaButti K."/>
            <person name="Lipzen A."/>
            <person name="Ng V."/>
            <person name="Riley R."/>
            <person name="Sandor L."/>
            <person name="Barry K."/>
            <person name="Martinez A.T."/>
            <person name="Xiao Y."/>
            <person name="Gibbons J.G."/>
            <person name="Terashima K."/>
            <person name="Grigoriev I.V."/>
            <person name="Hibbett D."/>
        </authorList>
    </citation>
    <scope>NUCLEOTIDE SEQUENCE</scope>
    <source>
        <strain evidence="2">Sp2 HRB7682 ss15</strain>
    </source>
</reference>
<feature type="signal peptide" evidence="1">
    <location>
        <begin position="1"/>
        <end position="19"/>
    </location>
</feature>
<gene>
    <name evidence="2" type="ORF">C8J55DRAFT_517373</name>
</gene>
<dbReference type="AlphaFoldDB" id="A0A9W9DLD1"/>
<sequence>MPLITTMMIVVFVPPPLISEWFLTLRLLRPPDCNLALQTPPQATLSSGHARCCDSCPRASLEVLHHFAFEQEFRVQEELTLRDCKTWLLVRRHQ</sequence>
<evidence type="ECO:0000313" key="3">
    <source>
        <dbReference type="Proteomes" id="UP001150238"/>
    </source>
</evidence>
<dbReference type="Proteomes" id="UP001150238">
    <property type="component" value="Unassembled WGS sequence"/>
</dbReference>
<keyword evidence="1" id="KW-0732">Signal</keyword>
<reference evidence="2" key="1">
    <citation type="submission" date="2022-08" db="EMBL/GenBank/DDBJ databases">
        <authorList>
            <consortium name="DOE Joint Genome Institute"/>
            <person name="Min B."/>
            <person name="Riley R."/>
            <person name="Sierra-Patev S."/>
            <person name="Naranjo-Ortiz M."/>
            <person name="Looney B."/>
            <person name="Konkel Z."/>
            <person name="Slot J.C."/>
            <person name="Sakamoto Y."/>
            <person name="Steenwyk J.L."/>
            <person name="Rokas A."/>
            <person name="Carro J."/>
            <person name="Camarero S."/>
            <person name="Ferreira P."/>
            <person name="Molpeceres G."/>
            <person name="Ruiz-Duenas F.J."/>
            <person name="Serrano A."/>
            <person name="Henrissat B."/>
            <person name="Drula E."/>
            <person name="Hughes K.W."/>
            <person name="Mata J.L."/>
            <person name="Ishikawa N.K."/>
            <person name="Vargas-Isla R."/>
            <person name="Ushijima S."/>
            <person name="Smith C.A."/>
            <person name="Ahrendt S."/>
            <person name="Andreopoulos W."/>
            <person name="He G."/>
            <person name="Labutti K."/>
            <person name="Lipzen A."/>
            <person name="Ng V."/>
            <person name="Sandor L."/>
            <person name="Barry K."/>
            <person name="Martinez A.T."/>
            <person name="Xiao Y."/>
            <person name="Gibbons J.G."/>
            <person name="Terashima K."/>
            <person name="Hibbett D.S."/>
            <person name="Grigoriev I.V."/>
        </authorList>
    </citation>
    <scope>NUCLEOTIDE SEQUENCE</scope>
    <source>
        <strain evidence="2">Sp2 HRB7682 ss15</strain>
    </source>
</reference>
<protein>
    <recommendedName>
        <fullName evidence="4">Secreted protein</fullName>
    </recommendedName>
</protein>
<evidence type="ECO:0000256" key="1">
    <source>
        <dbReference type="SAM" id="SignalP"/>
    </source>
</evidence>
<evidence type="ECO:0000313" key="2">
    <source>
        <dbReference type="EMBL" id="KAJ4475942.1"/>
    </source>
</evidence>